<dbReference type="InterPro" id="IPR029033">
    <property type="entry name" value="His_PPase_superfam"/>
</dbReference>
<protein>
    <recommendedName>
        <fullName evidence="5">Histidine phosphatase family protein</fullName>
    </recommendedName>
</protein>
<gene>
    <name evidence="3" type="ORF">NliqN6_6048</name>
</gene>
<feature type="binding site" evidence="2">
    <location>
        <begin position="25"/>
        <end position="26"/>
    </location>
    <ligand>
        <name>substrate</name>
    </ligand>
</feature>
<evidence type="ECO:0000313" key="3">
    <source>
        <dbReference type="EMBL" id="GHJ89646.1"/>
    </source>
</evidence>
<feature type="active site" description="Proton donor/acceptor" evidence="1">
    <location>
        <position position="95"/>
    </location>
</feature>
<dbReference type="EMBL" id="BLZA01000049">
    <property type="protein sequence ID" value="GHJ89646.1"/>
    <property type="molecule type" value="Genomic_DNA"/>
</dbReference>
<dbReference type="Pfam" id="PF00300">
    <property type="entry name" value="His_Phos_1"/>
    <property type="match status" value="1"/>
</dbReference>
<evidence type="ECO:0000313" key="4">
    <source>
        <dbReference type="Proteomes" id="UP000620104"/>
    </source>
</evidence>
<feature type="binding site" evidence="2">
    <location>
        <position position="67"/>
    </location>
    <ligand>
        <name>substrate</name>
    </ligand>
</feature>
<evidence type="ECO:0000256" key="2">
    <source>
        <dbReference type="PIRSR" id="PIRSR613078-2"/>
    </source>
</evidence>
<dbReference type="GO" id="GO:0046390">
    <property type="term" value="P:ribose phosphate biosynthetic process"/>
    <property type="evidence" value="ECO:0007669"/>
    <property type="project" value="TreeGrafter"/>
</dbReference>
<comment type="caution">
    <text evidence="3">The sequence shown here is derived from an EMBL/GenBank/DDBJ whole genome shotgun (WGS) entry which is preliminary data.</text>
</comment>
<dbReference type="PANTHER" id="PTHR48100:SF15">
    <property type="entry name" value="SEDOHEPTULOSE 1,7-BISPHOSPHATASE"/>
    <property type="match status" value="1"/>
</dbReference>
<dbReference type="SUPFAM" id="SSF53254">
    <property type="entry name" value="Phosphoglycerate mutase-like"/>
    <property type="match status" value="1"/>
</dbReference>
<sequence length="228" mass="26179">MAPRMPHVYLVRHGQTEWSLNGRHTGTSDIPLTEKGVEIMKRTAKKVVPDVIVPENVSHVFVSPRKRAQLTADLLFNHDEKNVFKSFETCDDVQEWDYGAYEGLKTHEIRAKKPDWDIWQDGCPPGEKYPGESPQQMSDRVDRVIAKIRAIHKECLERPDRDGKAQDIVIVSHGHFSRAFVARWCDLPLKTGYHFVVDPGALHVLGYQHNTMKEPSLIGLNWFTEERS</sequence>
<evidence type="ECO:0008006" key="5">
    <source>
        <dbReference type="Google" id="ProtNLM"/>
    </source>
</evidence>
<dbReference type="InterPro" id="IPR013078">
    <property type="entry name" value="His_Pase_superF_clade-1"/>
</dbReference>
<dbReference type="SMART" id="SM00855">
    <property type="entry name" value="PGAM"/>
    <property type="match status" value="1"/>
</dbReference>
<dbReference type="Proteomes" id="UP000620104">
    <property type="component" value="Unassembled WGS sequence"/>
</dbReference>
<feature type="active site" description="Tele-phosphohistidine intermediate" evidence="1">
    <location>
        <position position="13"/>
    </location>
</feature>
<dbReference type="GO" id="GO:0050278">
    <property type="term" value="F:sedoheptulose-bisphosphatase activity"/>
    <property type="evidence" value="ECO:0007669"/>
    <property type="project" value="TreeGrafter"/>
</dbReference>
<dbReference type="InterPro" id="IPR050275">
    <property type="entry name" value="PGM_Phosphatase"/>
</dbReference>
<accession>A0A8H3TZC6</accession>
<proteinExistence type="predicted"/>
<name>A0A8H3TZC6_9TREE</name>
<dbReference type="PANTHER" id="PTHR48100">
    <property type="entry name" value="BROAD-SPECIFICITY PHOSPHATASE YOR283W-RELATED"/>
    <property type="match status" value="1"/>
</dbReference>
<dbReference type="AlphaFoldDB" id="A0A8H3TZC6"/>
<dbReference type="CDD" id="cd07067">
    <property type="entry name" value="HP_PGM_like"/>
    <property type="match status" value="1"/>
</dbReference>
<keyword evidence="4" id="KW-1185">Reference proteome</keyword>
<dbReference type="Gene3D" id="3.40.50.1240">
    <property type="entry name" value="Phosphoglycerate mutase-like"/>
    <property type="match status" value="1"/>
</dbReference>
<feature type="binding site" evidence="2">
    <location>
        <begin position="95"/>
        <end position="98"/>
    </location>
    <ligand>
        <name>substrate</name>
    </ligand>
</feature>
<organism evidence="3 4">
    <name type="scientific">Naganishia liquefaciens</name>
    <dbReference type="NCBI Taxonomy" id="104408"/>
    <lineage>
        <taxon>Eukaryota</taxon>
        <taxon>Fungi</taxon>
        <taxon>Dikarya</taxon>
        <taxon>Basidiomycota</taxon>
        <taxon>Agaricomycotina</taxon>
        <taxon>Tremellomycetes</taxon>
        <taxon>Filobasidiales</taxon>
        <taxon>Filobasidiaceae</taxon>
        <taxon>Naganishia</taxon>
    </lineage>
</organism>
<reference evidence="3" key="1">
    <citation type="submission" date="2020-07" db="EMBL/GenBank/DDBJ databases">
        <title>Draft Genome Sequence of a Deep-Sea Yeast, Naganishia (Cryptococcus) liquefaciens strain N6.</title>
        <authorList>
            <person name="Han Y.W."/>
            <person name="Kajitani R."/>
            <person name="Morimoto H."/>
            <person name="Parhat M."/>
            <person name="Tsubouchi H."/>
            <person name="Bakenova O."/>
            <person name="Ogata M."/>
            <person name="Argunhan B."/>
            <person name="Aoki R."/>
            <person name="Kajiwara S."/>
            <person name="Itoh T."/>
            <person name="Iwasaki H."/>
        </authorList>
    </citation>
    <scope>NUCLEOTIDE SEQUENCE</scope>
    <source>
        <strain evidence="3">N6</strain>
    </source>
</reference>
<dbReference type="OrthoDB" id="4818801at2759"/>
<evidence type="ECO:0000256" key="1">
    <source>
        <dbReference type="PIRSR" id="PIRSR613078-1"/>
    </source>
</evidence>